<keyword evidence="1 5" id="KW-0489">Methyltransferase</keyword>
<evidence type="ECO:0000313" key="6">
    <source>
        <dbReference type="Proteomes" id="UP000323664"/>
    </source>
</evidence>
<evidence type="ECO:0000256" key="2">
    <source>
        <dbReference type="ARBA" id="ARBA00022679"/>
    </source>
</evidence>
<keyword evidence="4" id="KW-0694">RNA-binding</keyword>
<dbReference type="GO" id="GO:0008168">
    <property type="term" value="F:methyltransferase activity"/>
    <property type="evidence" value="ECO:0007669"/>
    <property type="project" value="UniProtKB-KW"/>
</dbReference>
<evidence type="ECO:0000256" key="3">
    <source>
        <dbReference type="ARBA" id="ARBA00022691"/>
    </source>
</evidence>
<dbReference type="AlphaFoldDB" id="A0A5M9X0E0"/>
<dbReference type="PANTHER" id="PTHR44942:SF4">
    <property type="entry name" value="METHYLTRANSFERASE TYPE 11 DOMAIN-CONTAINING PROTEIN"/>
    <property type="match status" value="1"/>
</dbReference>
<proteinExistence type="predicted"/>
<dbReference type="InterPro" id="IPR051052">
    <property type="entry name" value="Diverse_substrate_MTase"/>
</dbReference>
<name>A0A5M9X0E0_PAEAM</name>
<keyword evidence="2 5" id="KW-0808">Transferase</keyword>
<dbReference type="InterPro" id="IPR029063">
    <property type="entry name" value="SAM-dependent_MTases_sf"/>
</dbReference>
<dbReference type="GO" id="GO:0003723">
    <property type="term" value="F:RNA binding"/>
    <property type="evidence" value="ECO:0007669"/>
    <property type="project" value="UniProtKB-KW"/>
</dbReference>
<dbReference type="PANTHER" id="PTHR44942">
    <property type="entry name" value="METHYLTRANSF_11 DOMAIN-CONTAINING PROTEIN"/>
    <property type="match status" value="1"/>
</dbReference>
<dbReference type="Pfam" id="PF00398">
    <property type="entry name" value="RrnaAD"/>
    <property type="match status" value="1"/>
</dbReference>
<dbReference type="GO" id="GO:0032259">
    <property type="term" value="P:methylation"/>
    <property type="evidence" value="ECO:0007669"/>
    <property type="project" value="UniProtKB-KW"/>
</dbReference>
<keyword evidence="3" id="KW-0949">S-adenosyl-L-methionine</keyword>
<protein>
    <submittedName>
        <fullName evidence="5">Class I SAM-dependent methyltransferase</fullName>
    </submittedName>
</protein>
<dbReference type="Gene3D" id="3.40.50.150">
    <property type="entry name" value="Vaccinia Virus protein VP39"/>
    <property type="match status" value="1"/>
</dbReference>
<comment type="caution">
    <text evidence="5">The sequence shown here is derived from an EMBL/GenBank/DDBJ whole genome shotgun (WGS) entry which is preliminary data.</text>
</comment>
<gene>
    <name evidence="5" type="ORF">EC604_24865</name>
</gene>
<reference evidence="5 6" key="1">
    <citation type="journal article" date="2019" name="J. Ind. Microbiol. Biotechnol.">
        <title>Paenibacillus amylolyticus 27C64 has a diverse set of carbohydrate-active enzymes and complete pectin deconstruction system.</title>
        <authorList>
            <person name="Keggi C."/>
            <person name="Doran-Peterson J."/>
        </authorList>
    </citation>
    <scope>NUCLEOTIDE SEQUENCE [LARGE SCALE GENOMIC DNA]</scope>
    <source>
        <strain evidence="5 6">27C64</strain>
    </source>
</reference>
<organism evidence="5 6">
    <name type="scientific">Paenibacillus amylolyticus</name>
    <dbReference type="NCBI Taxonomy" id="1451"/>
    <lineage>
        <taxon>Bacteria</taxon>
        <taxon>Bacillati</taxon>
        <taxon>Bacillota</taxon>
        <taxon>Bacilli</taxon>
        <taxon>Bacillales</taxon>
        <taxon>Paenibacillaceae</taxon>
        <taxon>Paenibacillus</taxon>
    </lineage>
</organism>
<evidence type="ECO:0000313" key="5">
    <source>
        <dbReference type="EMBL" id="KAA8787068.1"/>
    </source>
</evidence>
<evidence type="ECO:0000256" key="4">
    <source>
        <dbReference type="ARBA" id="ARBA00022884"/>
    </source>
</evidence>
<dbReference type="EMBL" id="RIAS01000018">
    <property type="protein sequence ID" value="KAA8787068.1"/>
    <property type="molecule type" value="Genomic_DNA"/>
</dbReference>
<sequence length="278" mass="32176">MVSLVNEMRKIMLANLRWIFMENKETFNLVAIEYERYRPVYPSEMFDDIFTYAKLDKQDSILEVGCGTGQATGGLVSKHYTNITCIELGSNLAQFTADKFRSYPSIQVINTSFEEWNEEGKLFKLMVSGTAFHFIDPEIGYRRAWEVLEDEGCIGFFWTVHVPGYDQLHREIRAHYIALASHLDDSQYPSPDEVIQERKEITERSGLFTDIKVKEYNWIQSCSSDEYVALLNTNSKHQQLSEDVRSTLLERIKRSIDHAGGTIDKHHKVALFLGRKKV</sequence>
<dbReference type="InterPro" id="IPR001737">
    <property type="entry name" value="KsgA/Erm"/>
</dbReference>
<dbReference type="CDD" id="cd02440">
    <property type="entry name" value="AdoMet_MTases"/>
    <property type="match status" value="1"/>
</dbReference>
<evidence type="ECO:0000256" key="1">
    <source>
        <dbReference type="ARBA" id="ARBA00022603"/>
    </source>
</evidence>
<dbReference type="Proteomes" id="UP000323664">
    <property type="component" value="Unassembled WGS sequence"/>
</dbReference>
<dbReference type="SUPFAM" id="SSF53335">
    <property type="entry name" value="S-adenosyl-L-methionine-dependent methyltransferases"/>
    <property type="match status" value="1"/>
</dbReference>
<accession>A0A5M9X0E0</accession>